<dbReference type="InterPro" id="IPR021792">
    <property type="entry name" value="Beta-fructofuranosidase_N"/>
</dbReference>
<proteinExistence type="predicted"/>
<evidence type="ECO:0000256" key="1">
    <source>
        <dbReference type="SAM" id="MobiDB-lite"/>
    </source>
</evidence>
<reference evidence="4" key="1">
    <citation type="submission" date="2015-07" db="EMBL/GenBank/DDBJ databases">
        <title>Transcriptome Assembly of Anthurium amnicola.</title>
        <authorList>
            <person name="Suzuki J."/>
        </authorList>
    </citation>
    <scope>NUCLEOTIDE SEQUENCE</scope>
</reference>
<evidence type="ECO:0000259" key="3">
    <source>
        <dbReference type="Pfam" id="PF11837"/>
    </source>
</evidence>
<accession>A0A1D1Y6E5</accession>
<feature type="non-terminal residue" evidence="4">
    <location>
        <position position="1"/>
    </location>
</feature>
<protein>
    <submittedName>
        <fullName evidence="4">Acid beta-fructofuranosidase</fullName>
    </submittedName>
</protein>
<feature type="region of interest" description="Disordered" evidence="1">
    <location>
        <begin position="173"/>
        <end position="195"/>
    </location>
</feature>
<feature type="region of interest" description="Disordered" evidence="1">
    <location>
        <begin position="82"/>
        <end position="115"/>
    </location>
</feature>
<organism evidence="4">
    <name type="scientific">Anthurium amnicola</name>
    <dbReference type="NCBI Taxonomy" id="1678845"/>
    <lineage>
        <taxon>Eukaryota</taxon>
        <taxon>Viridiplantae</taxon>
        <taxon>Streptophyta</taxon>
        <taxon>Embryophyta</taxon>
        <taxon>Tracheophyta</taxon>
        <taxon>Spermatophyta</taxon>
        <taxon>Magnoliopsida</taxon>
        <taxon>Liliopsida</taxon>
        <taxon>Araceae</taxon>
        <taxon>Pothoideae</taxon>
        <taxon>Potheae</taxon>
        <taxon>Anthurium</taxon>
    </lineage>
</organism>
<keyword evidence="2" id="KW-1133">Transmembrane helix</keyword>
<feature type="transmembrane region" description="Helical" evidence="2">
    <location>
        <begin position="148"/>
        <end position="171"/>
    </location>
</feature>
<sequence length="253" mass="26960">TLYTLLRRPRTLCLRQIDLSMSSMAASHILPSAFSDRSGTAEIAWVALKGSIPAASSLRTHPEAPSYGPLLRAGARIRPLSSREDGSFTTSKPSSTAASATTTSSSSSSSVPWSYDPLPAGDEEAHLARLSTPTAAVSRPRRPRPLVFALRTISLAFASVFLVAIVLGLTAGGRDGSRPPPASRGPSQGVSEKASGVHLGAAGSRFPWTNSMLLWQRTAFHFQPEKNWMNGLLSPPPSPLQIRRSLACVFPPY</sequence>
<keyword evidence="2" id="KW-0472">Membrane</keyword>
<feature type="domain" description="Beta-fructofuranosidase N-terminal" evidence="3">
    <location>
        <begin position="115"/>
        <end position="213"/>
    </location>
</feature>
<dbReference type="EMBL" id="GDJX01017722">
    <property type="protein sequence ID" value="JAT50214.1"/>
    <property type="molecule type" value="Transcribed_RNA"/>
</dbReference>
<keyword evidence="2" id="KW-0812">Transmembrane</keyword>
<dbReference type="Pfam" id="PF11837">
    <property type="entry name" value="INV_N"/>
    <property type="match status" value="1"/>
</dbReference>
<name>A0A1D1Y6E5_9ARAE</name>
<feature type="compositionally biased region" description="Low complexity" evidence="1">
    <location>
        <begin position="87"/>
        <end position="110"/>
    </location>
</feature>
<evidence type="ECO:0000313" key="4">
    <source>
        <dbReference type="EMBL" id="JAT50214.1"/>
    </source>
</evidence>
<gene>
    <name evidence="4" type="primary">VCINV_2</name>
    <name evidence="4" type="ORF">g.118772</name>
</gene>
<dbReference type="GO" id="GO:0004564">
    <property type="term" value="F:beta-fructofuranosidase activity"/>
    <property type="evidence" value="ECO:0007669"/>
    <property type="project" value="InterPro"/>
</dbReference>
<evidence type="ECO:0000256" key="2">
    <source>
        <dbReference type="SAM" id="Phobius"/>
    </source>
</evidence>
<dbReference type="AlphaFoldDB" id="A0A1D1Y6E5"/>